<dbReference type="Pfam" id="PF00672">
    <property type="entry name" value="HAMP"/>
    <property type="match status" value="1"/>
</dbReference>
<comment type="subcellular location">
    <subcellularLocation>
        <location evidence="2">Cell membrane</location>
        <topology evidence="2">Multi-pass membrane protein</topology>
    </subcellularLocation>
</comment>
<keyword evidence="8" id="KW-0547">Nucleotide-binding</keyword>
<keyword evidence="11 14" id="KW-1133">Transmembrane helix</keyword>
<dbReference type="InterPro" id="IPR005467">
    <property type="entry name" value="His_kinase_dom"/>
</dbReference>
<dbReference type="OrthoDB" id="9762826at2"/>
<evidence type="ECO:0000256" key="6">
    <source>
        <dbReference type="ARBA" id="ARBA00022679"/>
    </source>
</evidence>
<dbReference type="GO" id="GO:0005524">
    <property type="term" value="F:ATP binding"/>
    <property type="evidence" value="ECO:0007669"/>
    <property type="project" value="UniProtKB-KW"/>
</dbReference>
<gene>
    <name evidence="17" type="ORF">CCE28_19340</name>
</gene>
<keyword evidence="9" id="KW-0418">Kinase</keyword>
<evidence type="ECO:0000259" key="15">
    <source>
        <dbReference type="PROSITE" id="PS50109"/>
    </source>
</evidence>
<keyword evidence="10" id="KW-0067">ATP-binding</keyword>
<keyword evidence="18" id="KW-1185">Reference proteome</keyword>
<dbReference type="SMART" id="SM00388">
    <property type="entry name" value="HisKA"/>
    <property type="match status" value="1"/>
</dbReference>
<dbReference type="EC" id="2.7.13.3" evidence="3"/>
<reference evidence="17 18" key="1">
    <citation type="submission" date="2017-06" db="EMBL/GenBank/DDBJ databases">
        <title>Draft genome sequence of anaerobic fermentative bacterium Anaeromicrobium sediminis DY2726D isolated from West Pacific Ocean sediments.</title>
        <authorList>
            <person name="Zeng X."/>
        </authorList>
    </citation>
    <scope>NUCLEOTIDE SEQUENCE [LARGE SCALE GENOMIC DNA]</scope>
    <source>
        <strain evidence="17 18">DY2726D</strain>
    </source>
</reference>
<dbReference type="InterPro" id="IPR050398">
    <property type="entry name" value="HssS/ArlS-like"/>
</dbReference>
<dbReference type="Proteomes" id="UP000216024">
    <property type="component" value="Unassembled WGS sequence"/>
</dbReference>
<name>A0A267MEL0_9FIRM</name>
<dbReference type="Gene3D" id="1.10.287.130">
    <property type="match status" value="1"/>
</dbReference>
<dbReference type="CDD" id="cd00075">
    <property type="entry name" value="HATPase"/>
    <property type="match status" value="1"/>
</dbReference>
<evidence type="ECO:0000256" key="12">
    <source>
        <dbReference type="ARBA" id="ARBA00023012"/>
    </source>
</evidence>
<evidence type="ECO:0000256" key="9">
    <source>
        <dbReference type="ARBA" id="ARBA00022777"/>
    </source>
</evidence>
<evidence type="ECO:0000256" key="7">
    <source>
        <dbReference type="ARBA" id="ARBA00022692"/>
    </source>
</evidence>
<dbReference type="InterPro" id="IPR036097">
    <property type="entry name" value="HisK_dim/P_sf"/>
</dbReference>
<dbReference type="GO" id="GO:0000155">
    <property type="term" value="F:phosphorelay sensor kinase activity"/>
    <property type="evidence" value="ECO:0007669"/>
    <property type="project" value="InterPro"/>
</dbReference>
<feature type="transmembrane region" description="Helical" evidence="14">
    <location>
        <begin position="12"/>
        <end position="31"/>
    </location>
</feature>
<organism evidence="17 18">
    <name type="scientific">Anaeromicrobium sediminis</name>
    <dbReference type="NCBI Taxonomy" id="1478221"/>
    <lineage>
        <taxon>Bacteria</taxon>
        <taxon>Bacillati</taxon>
        <taxon>Bacillota</taxon>
        <taxon>Clostridia</taxon>
        <taxon>Peptostreptococcales</taxon>
        <taxon>Thermotaleaceae</taxon>
        <taxon>Anaeromicrobium</taxon>
    </lineage>
</organism>
<comment type="catalytic activity">
    <reaction evidence="1">
        <text>ATP + protein L-histidine = ADP + protein N-phospho-L-histidine.</text>
        <dbReference type="EC" id="2.7.13.3"/>
    </reaction>
</comment>
<dbReference type="SMART" id="SM00304">
    <property type="entry name" value="HAMP"/>
    <property type="match status" value="1"/>
</dbReference>
<evidence type="ECO:0000256" key="1">
    <source>
        <dbReference type="ARBA" id="ARBA00000085"/>
    </source>
</evidence>
<evidence type="ECO:0000256" key="4">
    <source>
        <dbReference type="ARBA" id="ARBA00022475"/>
    </source>
</evidence>
<dbReference type="EMBL" id="NIBG01000027">
    <property type="protein sequence ID" value="PAB57240.1"/>
    <property type="molecule type" value="Genomic_DNA"/>
</dbReference>
<dbReference type="PRINTS" id="PR00344">
    <property type="entry name" value="BCTRLSENSOR"/>
</dbReference>
<evidence type="ECO:0000256" key="14">
    <source>
        <dbReference type="SAM" id="Phobius"/>
    </source>
</evidence>
<dbReference type="InterPro" id="IPR003594">
    <property type="entry name" value="HATPase_dom"/>
</dbReference>
<dbReference type="Pfam" id="PF02518">
    <property type="entry name" value="HATPase_c"/>
    <property type="match status" value="1"/>
</dbReference>
<protein>
    <recommendedName>
        <fullName evidence="3">histidine kinase</fullName>
        <ecNumber evidence="3">2.7.13.3</ecNumber>
    </recommendedName>
</protein>
<dbReference type="SUPFAM" id="SSF47384">
    <property type="entry name" value="Homodimeric domain of signal transducing histidine kinase"/>
    <property type="match status" value="1"/>
</dbReference>
<evidence type="ECO:0000256" key="10">
    <source>
        <dbReference type="ARBA" id="ARBA00022840"/>
    </source>
</evidence>
<dbReference type="PANTHER" id="PTHR45528">
    <property type="entry name" value="SENSOR HISTIDINE KINASE CPXA"/>
    <property type="match status" value="1"/>
</dbReference>
<dbReference type="AlphaFoldDB" id="A0A267MEL0"/>
<keyword evidence="13 14" id="KW-0472">Membrane</keyword>
<evidence type="ECO:0000259" key="16">
    <source>
        <dbReference type="PROSITE" id="PS50885"/>
    </source>
</evidence>
<dbReference type="CDD" id="cd00082">
    <property type="entry name" value="HisKA"/>
    <property type="match status" value="1"/>
</dbReference>
<dbReference type="InterPro" id="IPR003660">
    <property type="entry name" value="HAMP_dom"/>
</dbReference>
<dbReference type="InterPro" id="IPR003661">
    <property type="entry name" value="HisK_dim/P_dom"/>
</dbReference>
<dbReference type="RefSeq" id="WP_095135479.1">
    <property type="nucleotide sequence ID" value="NZ_NIBG01000027.1"/>
</dbReference>
<dbReference type="FunFam" id="3.30.565.10:FF:000006">
    <property type="entry name" value="Sensor histidine kinase WalK"/>
    <property type="match status" value="1"/>
</dbReference>
<dbReference type="InterPro" id="IPR004358">
    <property type="entry name" value="Sig_transdc_His_kin-like_C"/>
</dbReference>
<feature type="transmembrane region" description="Helical" evidence="14">
    <location>
        <begin position="176"/>
        <end position="194"/>
    </location>
</feature>
<dbReference type="CDD" id="cd06225">
    <property type="entry name" value="HAMP"/>
    <property type="match status" value="1"/>
</dbReference>
<dbReference type="FunFam" id="1.10.287.130:FF:000001">
    <property type="entry name" value="Two-component sensor histidine kinase"/>
    <property type="match status" value="1"/>
</dbReference>
<keyword evidence="4" id="KW-1003">Cell membrane</keyword>
<dbReference type="PROSITE" id="PS50109">
    <property type="entry name" value="HIS_KIN"/>
    <property type="match status" value="1"/>
</dbReference>
<proteinExistence type="predicted"/>
<keyword evidence="5" id="KW-0597">Phosphoprotein</keyword>
<keyword evidence="6" id="KW-0808">Transferase</keyword>
<dbReference type="GO" id="GO:0005886">
    <property type="term" value="C:plasma membrane"/>
    <property type="evidence" value="ECO:0007669"/>
    <property type="project" value="UniProtKB-SubCell"/>
</dbReference>
<dbReference type="SUPFAM" id="SSF55874">
    <property type="entry name" value="ATPase domain of HSP90 chaperone/DNA topoisomerase II/histidine kinase"/>
    <property type="match status" value="1"/>
</dbReference>
<dbReference type="Pfam" id="PF00512">
    <property type="entry name" value="HisKA"/>
    <property type="match status" value="1"/>
</dbReference>
<evidence type="ECO:0000256" key="11">
    <source>
        <dbReference type="ARBA" id="ARBA00022989"/>
    </source>
</evidence>
<keyword evidence="12" id="KW-0902">Two-component regulatory system</keyword>
<evidence type="ECO:0000256" key="8">
    <source>
        <dbReference type="ARBA" id="ARBA00022741"/>
    </source>
</evidence>
<evidence type="ECO:0000256" key="13">
    <source>
        <dbReference type="ARBA" id="ARBA00023136"/>
    </source>
</evidence>
<feature type="domain" description="Histidine kinase" evidence="15">
    <location>
        <begin position="256"/>
        <end position="472"/>
    </location>
</feature>
<feature type="domain" description="HAMP" evidence="16">
    <location>
        <begin position="196"/>
        <end position="248"/>
    </location>
</feature>
<sequence length="472" mass="53990">MKNIRSKLWISITALILLILGISWLFQVYFLNDFYINAITNSLVDSGKEIAAIVEKEGIESENLSEKIHEVASDLNGRVNIIDRQNNIKYNNLLAERGFKDLKILGQKPHRELERFSFKQDLYINRLIQKKDGKDIVRHLNVAVPIKKGDTVIGNVWLSSGLSSTNSITFVLKRQLSIISGISLLVGTILSLFLSKMFAKPIIKITNATKEIAKGNFDCNIDVKGEDEIGILGNTINKMAEQLSQIETFRREFIANTSHELKTPISLIKAYAELTLDIEGEEKESREANLKVIIDESDRLTNMVEDILYLSKMEAGYYDPTTEPFIVNDILTRVIDKLKYFAKEKNIDILFNYNKELFIEGDENKIFQVFFNILNNSIIHSFKNSEIQINLLDNKNSIRIEFKDFGSGIPKEDLPYIWERFYKVDKSRKRNKSGTGLGMSIVKNILEAHNYAYGIESEVNKGTLVWIEVKKS</sequence>
<evidence type="ECO:0000256" key="5">
    <source>
        <dbReference type="ARBA" id="ARBA00022553"/>
    </source>
</evidence>
<dbReference type="Gene3D" id="3.30.565.10">
    <property type="entry name" value="Histidine kinase-like ATPase, C-terminal domain"/>
    <property type="match status" value="1"/>
</dbReference>
<evidence type="ECO:0000256" key="2">
    <source>
        <dbReference type="ARBA" id="ARBA00004651"/>
    </source>
</evidence>
<dbReference type="InterPro" id="IPR036890">
    <property type="entry name" value="HATPase_C_sf"/>
</dbReference>
<evidence type="ECO:0000313" key="17">
    <source>
        <dbReference type="EMBL" id="PAB57240.1"/>
    </source>
</evidence>
<dbReference type="PANTHER" id="PTHR45528:SF1">
    <property type="entry name" value="SENSOR HISTIDINE KINASE CPXA"/>
    <property type="match status" value="1"/>
</dbReference>
<dbReference type="PROSITE" id="PS50885">
    <property type="entry name" value="HAMP"/>
    <property type="match status" value="1"/>
</dbReference>
<keyword evidence="7 14" id="KW-0812">Transmembrane</keyword>
<evidence type="ECO:0000313" key="18">
    <source>
        <dbReference type="Proteomes" id="UP000216024"/>
    </source>
</evidence>
<evidence type="ECO:0000256" key="3">
    <source>
        <dbReference type="ARBA" id="ARBA00012438"/>
    </source>
</evidence>
<comment type="caution">
    <text evidence="17">The sequence shown here is derived from an EMBL/GenBank/DDBJ whole genome shotgun (WGS) entry which is preliminary data.</text>
</comment>
<accession>A0A267MEL0</accession>
<dbReference type="SUPFAM" id="SSF158472">
    <property type="entry name" value="HAMP domain-like"/>
    <property type="match status" value="1"/>
</dbReference>
<dbReference type="Gene3D" id="6.10.340.10">
    <property type="match status" value="1"/>
</dbReference>
<dbReference type="SMART" id="SM00387">
    <property type="entry name" value="HATPase_c"/>
    <property type="match status" value="1"/>
</dbReference>